<dbReference type="PROSITE" id="PS00678">
    <property type="entry name" value="WD_REPEATS_1"/>
    <property type="match status" value="1"/>
</dbReference>
<comment type="function">
    <text evidence="11">The coatomer is a cytosolic protein complex that binds to dilysine motifs and reversibly associates with Golgi non-clathrin-coated vesicles, which further mediate biosynthetic protein transport from the ER, via the Golgi up to the trans Golgi network.</text>
</comment>
<dbReference type="InterPro" id="IPR036322">
    <property type="entry name" value="WD40_repeat_dom_sf"/>
</dbReference>
<dbReference type="CDD" id="cd00200">
    <property type="entry name" value="WD40"/>
    <property type="match status" value="1"/>
</dbReference>
<dbReference type="STRING" id="6293.A0A1I8EYT6"/>
<dbReference type="SUPFAM" id="SSF50978">
    <property type="entry name" value="WD40 repeat-like"/>
    <property type="match status" value="1"/>
</dbReference>
<dbReference type="GO" id="GO:0006888">
    <property type="term" value="P:endoplasmic reticulum to Golgi vesicle-mediated transport"/>
    <property type="evidence" value="ECO:0007669"/>
    <property type="project" value="InterPro"/>
</dbReference>
<evidence type="ECO:0000256" key="7">
    <source>
        <dbReference type="ARBA" id="ARBA00022892"/>
    </source>
</evidence>
<dbReference type="InterPro" id="IPR006692">
    <property type="entry name" value="Beta-prop_COPA/B_2nd"/>
</dbReference>
<evidence type="ECO:0000256" key="11">
    <source>
        <dbReference type="PIRNR" id="PIRNR003354"/>
    </source>
</evidence>
<dbReference type="InterPro" id="IPR050844">
    <property type="entry name" value="Coatomer_complex_subunit"/>
</dbReference>
<keyword evidence="3 11" id="KW-0813">Transport</keyword>
<protein>
    <recommendedName>
        <fullName evidence="11">Coatomer subunit alpha</fullName>
    </recommendedName>
</protein>
<feature type="repeat" description="WD" evidence="12">
    <location>
        <begin position="91"/>
        <end position="132"/>
    </location>
</feature>
<evidence type="ECO:0000256" key="9">
    <source>
        <dbReference type="ARBA" id="ARBA00023034"/>
    </source>
</evidence>
<evidence type="ECO:0000259" key="15">
    <source>
        <dbReference type="Pfam" id="PF23953"/>
    </source>
</evidence>
<dbReference type="InterPro" id="IPR001680">
    <property type="entry name" value="WD40_rpt"/>
</dbReference>
<dbReference type="SUPFAM" id="SSF82171">
    <property type="entry name" value="DPP6 N-terminal domain-like"/>
    <property type="match status" value="1"/>
</dbReference>
<feature type="repeat" description="WD" evidence="12">
    <location>
        <begin position="208"/>
        <end position="249"/>
    </location>
</feature>
<dbReference type="PROSITE" id="PS50082">
    <property type="entry name" value="WD_REPEATS_2"/>
    <property type="match status" value="5"/>
</dbReference>
<feature type="domain" description="Coatomer alpha subunit C-terminal" evidence="14">
    <location>
        <begin position="853"/>
        <end position="1259"/>
    </location>
</feature>
<feature type="repeat" description="WD" evidence="12">
    <location>
        <begin position="133"/>
        <end position="167"/>
    </location>
</feature>
<evidence type="ECO:0000256" key="6">
    <source>
        <dbReference type="ARBA" id="ARBA00022737"/>
    </source>
</evidence>
<comment type="subunit">
    <text evidence="11">Oligomeric complex that consists of at least the alpha, beta, beta', gamma, delta, epsilon and zeta subunits.</text>
</comment>
<dbReference type="PANTHER" id="PTHR19876">
    <property type="entry name" value="COATOMER"/>
    <property type="match status" value="1"/>
</dbReference>
<dbReference type="FunFam" id="1.25.40.470:FF:000002">
    <property type="entry name" value="Coatomer subunit alpha"/>
    <property type="match status" value="1"/>
</dbReference>
<dbReference type="SMART" id="SM00320">
    <property type="entry name" value="WD40"/>
    <property type="match status" value="7"/>
</dbReference>
<evidence type="ECO:0000256" key="1">
    <source>
        <dbReference type="ARBA" id="ARBA00004255"/>
    </source>
</evidence>
<dbReference type="InterPro" id="IPR047312">
    <property type="entry name" value="Coatomer_alpha_WD-assoc_reg"/>
</dbReference>
<dbReference type="GO" id="GO:0030126">
    <property type="term" value="C:COPI vesicle coat"/>
    <property type="evidence" value="ECO:0007669"/>
    <property type="project" value="UniProtKB-UniRule"/>
</dbReference>
<dbReference type="PROSITE" id="PS50294">
    <property type="entry name" value="WD_REPEATS_REGION"/>
    <property type="match status" value="5"/>
</dbReference>
<dbReference type="GO" id="GO:0006890">
    <property type="term" value="P:retrograde vesicle-mediated transport, Golgi to endoplasmic reticulum"/>
    <property type="evidence" value="ECO:0007669"/>
    <property type="project" value="TreeGrafter"/>
</dbReference>
<feature type="repeat" description="WD" evidence="12">
    <location>
        <begin position="49"/>
        <end position="90"/>
    </location>
</feature>
<dbReference type="PRINTS" id="PR00320">
    <property type="entry name" value="GPROTEINBRPT"/>
</dbReference>
<evidence type="ECO:0000256" key="3">
    <source>
        <dbReference type="ARBA" id="ARBA00022448"/>
    </source>
</evidence>
<evidence type="ECO:0000313" key="16">
    <source>
        <dbReference type="WBParaSite" id="maker-PairedContig_750-snap-gene-0.5-mRNA-1"/>
    </source>
</evidence>
<comment type="subcellular location">
    <subcellularLocation>
        <location evidence="11">Cytoplasm</location>
    </subcellularLocation>
    <subcellularLocation>
        <location evidence="1 11">Golgi apparatus membrane</location>
        <topology evidence="1 11">Peripheral membrane protein</topology>
        <orientation evidence="1">Cytoplasmic side</orientation>
    </subcellularLocation>
    <subcellularLocation>
        <location evidence="2">Cytoplasmic vesicle</location>
        <location evidence="2">COPI-coated vesicle membrane</location>
        <topology evidence="2">Peripheral membrane protein</topology>
        <orientation evidence="2">Cytoplasmic side</orientation>
    </subcellularLocation>
</comment>
<evidence type="ECO:0000256" key="12">
    <source>
        <dbReference type="PROSITE-ProRule" id="PRU00221"/>
    </source>
</evidence>
<evidence type="ECO:0000259" key="14">
    <source>
        <dbReference type="Pfam" id="PF06957"/>
    </source>
</evidence>
<evidence type="ECO:0000256" key="2">
    <source>
        <dbReference type="ARBA" id="ARBA00004347"/>
    </source>
</evidence>
<proteinExistence type="predicted"/>
<dbReference type="GO" id="GO:0000139">
    <property type="term" value="C:Golgi membrane"/>
    <property type="evidence" value="ECO:0007669"/>
    <property type="project" value="UniProtKB-SubCell"/>
</dbReference>
<feature type="repeat" description="WD" evidence="12">
    <location>
        <begin position="252"/>
        <end position="293"/>
    </location>
</feature>
<dbReference type="Pfam" id="PF23953">
    <property type="entry name" value="TPR_COPA_B"/>
    <property type="match status" value="1"/>
</dbReference>
<dbReference type="InterPro" id="IPR020472">
    <property type="entry name" value="WD40_PAC1"/>
</dbReference>
<evidence type="ECO:0000256" key="8">
    <source>
        <dbReference type="ARBA" id="ARBA00022927"/>
    </source>
</evidence>
<keyword evidence="10 11" id="KW-0472">Membrane</keyword>
<dbReference type="CDD" id="cd22948">
    <property type="entry name" value="Coatomer_WDAD_alpha"/>
    <property type="match status" value="1"/>
</dbReference>
<dbReference type="Pfam" id="PF06957">
    <property type="entry name" value="COPI_C"/>
    <property type="match status" value="1"/>
</dbReference>
<sequence>MTILKKFESSSARVKGISFHPTRPWVLASLHSGIIQLWDYRMCVMLDKFDEHDGPVRGIAFHSQQPIFVSGGDDYKIKVWNYKQRRCIFTLLGHLDYIRTTFFHSNYPWIISASDDQTVRIWNWQSRHSIAILTGHNHYVMCAQFHPTEDLVASASLDQTVRIWDISGLRKKNVSPGSSNDISRVRSMSGVASGDLFGQPDVVVKHVLEGHDRGVNWVSFHPTMPLLVSGADDRQVKLWRYNESKAWEVDSCRGHYNNVSSVLFHAKAELILSNSEDKSIRVWDMQKRTCLHTFRHDNDRFWVLAAHPTLNMFAAGHDSGMMVFKIERERPAYSVHENLVFYVKDRQLRRLDLTNNKDVALVQLRGSKLMQPYYSLHYNPAENSFLLITRSPMLEYCTYDMYKVSKDASDSSGEASEGKRSPGVAAIWVARNRFAVLDKNQQITIRDLSNRENRKIEQSVPVDDIFYAGTGLLLLKNSEGIQLFDIQQKRTLASAKIPKVKYVIWSKNLEYAALFSKHTLTLVSRKLQILCTVQESTRLKSGAWEEEGVFLYTTSNHIKYALAVGDHGIIRTLDVPVYVLAVRGENLYCLNRKSRSVYIFSEAAPVEVPIDPTEYRFKLALINRRYDEVLNMVRSANLVGQSIIAYLQKKGYPEVALHFVKDEKTRFGLALECGNLEVALESAKVLDDKAVWQALAEAALMQGNHQIVEMAYQRTKDFEKLSFLYLITGNMEKLQKMMKIAQIRKDISGHYQTALLLGDVGERIKILKDVGQISLAYLTAATHGFNEAKQLKEELLARGQNLPPVDPNARLLVPPPPIKQMEDNWPLLTMLRGPFDAHLITGNLANVGDKASRAAAAFAHASDDVDLAGDAWGSDDIMLDEEDNPDIDEDEMHSVASEKEDKEGGWDVDDDLALPADVDIKSGGGNDNFYTAPSRGQPPSVYWPNNSRLVADHVASGAFDSAARLLRDQLGITHIEPFKQLFLTAYARSRATYEGLPSAGPNFVYRLRNWQDGGGRSGLPAVNLQLSDLATRLQTCYHLTTSGKFNEAVEKLRQLLLSVPLLIVDSKQEVGCRSFLCTSHDLICMAEAQQLVDICREYLVGLLMEIARKDLPKVVENAKRNAEMAAYFTHCQLQPVHQILTLRTAVNLFFKLKQMKTCASFCKRLLELGPKAEVAAQIRKVLAVAEKEPNDTHELQYDEHNPFVVCSRKFKPLYRGKPQVKCPFCGASYSPDITGEICDVCQVAEVGRDATGLKICTIQSGR</sequence>
<reference evidence="16" key="1">
    <citation type="submission" date="2016-11" db="UniProtKB">
        <authorList>
            <consortium name="WormBaseParasite"/>
        </authorList>
    </citation>
    <scope>IDENTIFICATION</scope>
    <source>
        <strain evidence="16">pt0022</strain>
    </source>
</reference>
<evidence type="ECO:0000256" key="4">
    <source>
        <dbReference type="ARBA" id="ARBA00022490"/>
    </source>
</evidence>
<evidence type="ECO:0000256" key="5">
    <source>
        <dbReference type="ARBA" id="ARBA00022574"/>
    </source>
</evidence>
<dbReference type="GO" id="GO:0005198">
    <property type="term" value="F:structural molecule activity"/>
    <property type="evidence" value="ECO:0007669"/>
    <property type="project" value="InterPro"/>
</dbReference>
<dbReference type="GO" id="GO:0006891">
    <property type="term" value="P:intra-Golgi vesicle-mediated transport"/>
    <property type="evidence" value="ECO:0007669"/>
    <property type="project" value="TreeGrafter"/>
</dbReference>
<dbReference type="InterPro" id="IPR010714">
    <property type="entry name" value="Coatomer_asu_C"/>
</dbReference>
<keyword evidence="6" id="KW-0677">Repeat</keyword>
<dbReference type="FunFam" id="2.130.10.10:FF:000559">
    <property type="entry name" value="Coatomer subunit alpha"/>
    <property type="match status" value="1"/>
</dbReference>
<dbReference type="AlphaFoldDB" id="A0A1I8EYT6"/>
<keyword evidence="4 11" id="KW-0963">Cytoplasm</keyword>
<name>A0A1I8EYT6_WUCBA</name>
<dbReference type="InterPro" id="IPR019775">
    <property type="entry name" value="WD40_repeat_CS"/>
</dbReference>
<dbReference type="InterPro" id="IPR015943">
    <property type="entry name" value="WD40/YVTN_repeat-like_dom_sf"/>
</dbReference>
<evidence type="ECO:0000259" key="13">
    <source>
        <dbReference type="Pfam" id="PF04053"/>
    </source>
</evidence>
<keyword evidence="5 12" id="KW-0853">WD repeat</keyword>
<dbReference type="Pfam" id="PF04053">
    <property type="entry name" value="B-prop_COPA_B_2nd"/>
    <property type="match status" value="1"/>
</dbReference>
<dbReference type="GO" id="GO:0006886">
    <property type="term" value="P:intracellular protein transport"/>
    <property type="evidence" value="ECO:0007669"/>
    <property type="project" value="UniProtKB-UniRule"/>
</dbReference>
<keyword evidence="8 11" id="KW-0653">Protein transport</keyword>
<keyword evidence="9 11" id="KW-0333">Golgi apparatus</keyword>
<keyword evidence="7 11" id="KW-0931">ER-Golgi transport</keyword>
<accession>A0A1I8EYT6</accession>
<feature type="domain" description="COPA/B TPR" evidence="15">
    <location>
        <begin position="641"/>
        <end position="788"/>
    </location>
</feature>
<dbReference type="Gene3D" id="1.25.40.470">
    <property type="match status" value="1"/>
</dbReference>
<dbReference type="Pfam" id="PF00400">
    <property type="entry name" value="WD40"/>
    <property type="match status" value="6"/>
</dbReference>
<feature type="domain" description="COPA/B second beta-propeller" evidence="13">
    <location>
        <begin position="346"/>
        <end position="591"/>
    </location>
</feature>
<dbReference type="InterPro" id="IPR056176">
    <property type="entry name" value="TPR_COPA_B"/>
</dbReference>
<evidence type="ECO:0000256" key="10">
    <source>
        <dbReference type="ARBA" id="ARBA00023136"/>
    </source>
</evidence>
<dbReference type="WBParaSite" id="maker-PairedContig_750-snap-gene-0.5-mRNA-1">
    <property type="protein sequence ID" value="maker-PairedContig_750-snap-gene-0.5-mRNA-1"/>
    <property type="gene ID" value="maker-PairedContig_750-snap-gene-0.5"/>
</dbReference>
<dbReference type="PANTHER" id="PTHR19876:SF1">
    <property type="entry name" value="COATOMER SUBUNIT ALPHA"/>
    <property type="match status" value="1"/>
</dbReference>
<dbReference type="PIRSF" id="PIRSF003354">
    <property type="entry name" value="Coatomer_alpha_subunit"/>
    <property type="match status" value="1"/>
</dbReference>
<dbReference type="Gene3D" id="2.130.10.10">
    <property type="entry name" value="YVTN repeat-like/Quinoprotein amine dehydrogenase"/>
    <property type="match status" value="1"/>
</dbReference>
<organism evidence="16">
    <name type="scientific">Wuchereria bancrofti</name>
    <dbReference type="NCBI Taxonomy" id="6293"/>
    <lineage>
        <taxon>Eukaryota</taxon>
        <taxon>Metazoa</taxon>
        <taxon>Ecdysozoa</taxon>
        <taxon>Nematoda</taxon>
        <taxon>Chromadorea</taxon>
        <taxon>Rhabditida</taxon>
        <taxon>Spirurina</taxon>
        <taxon>Spiruromorpha</taxon>
        <taxon>Filarioidea</taxon>
        <taxon>Onchocercidae</taxon>
        <taxon>Wuchereria</taxon>
    </lineage>
</organism>
<dbReference type="InterPro" id="IPR016391">
    <property type="entry name" value="Coatomer_asu"/>
</dbReference>